<name>Q5JJE9_THEKO</name>
<keyword evidence="1" id="KW-0812">Transmembrane</keyword>
<dbReference type="OrthoDB" id="85827at2157"/>
<protein>
    <submittedName>
        <fullName evidence="2">Hypothetical membrane protein, conserved</fullName>
    </submittedName>
</protein>
<dbReference type="RefSeq" id="WP_011250459.1">
    <property type="nucleotide sequence ID" value="NC_006624.1"/>
</dbReference>
<dbReference type="GeneID" id="78448036"/>
<dbReference type="EMBL" id="AP006878">
    <property type="protein sequence ID" value="BAD85697.1"/>
    <property type="molecule type" value="Genomic_DNA"/>
</dbReference>
<dbReference type="PATRIC" id="fig|69014.16.peg.1468"/>
<dbReference type="InParanoid" id="Q5JJE9"/>
<dbReference type="KEGG" id="tko:TK1508"/>
<dbReference type="STRING" id="69014.TK1508"/>
<dbReference type="AlphaFoldDB" id="Q5JJE9"/>
<feature type="transmembrane region" description="Helical" evidence="1">
    <location>
        <begin position="134"/>
        <end position="157"/>
    </location>
</feature>
<feature type="transmembrane region" description="Helical" evidence="1">
    <location>
        <begin position="242"/>
        <end position="262"/>
    </location>
</feature>
<accession>Q5JJE9</accession>
<feature type="transmembrane region" description="Helical" evidence="1">
    <location>
        <begin position="9"/>
        <end position="28"/>
    </location>
</feature>
<feature type="transmembrane region" description="Helical" evidence="1">
    <location>
        <begin position="40"/>
        <end position="60"/>
    </location>
</feature>
<dbReference type="EnsemblBacteria" id="BAD85697">
    <property type="protein sequence ID" value="BAD85697"/>
    <property type="gene ID" value="TK1508"/>
</dbReference>
<keyword evidence="1" id="KW-0472">Membrane</keyword>
<sequence length="265" mass="29203">MEGRKGLKLIIETVVGMISILMALLFLGARSGGETIDAGLLVTMFALLPLFGVSALFFIGRHLEKHGYRREDFKRLHVILEENWGRDRFVKDVQEIIGHHIIVWYLLGMALFLTGNVVGAAISVVAMFLEIFSFIPIFLLMVQWILDIPLTLYALASGKEWTVTSARDLGLWIIKTSLFGAGLLVGVYLLGHTVGGSSLEMVDELLRLGRSEHLVKNLLLLSAQSVAFGAAEAYVFPKHKKLGFLVLLVVGAVGVAVVWDIIRGF</sequence>
<evidence type="ECO:0000313" key="3">
    <source>
        <dbReference type="Proteomes" id="UP000000536"/>
    </source>
</evidence>
<dbReference type="HOGENOM" id="CLU_1048154_0_0_2"/>
<dbReference type="Proteomes" id="UP000000536">
    <property type="component" value="Chromosome"/>
</dbReference>
<proteinExistence type="predicted"/>
<feature type="transmembrane region" description="Helical" evidence="1">
    <location>
        <begin position="101"/>
        <end position="128"/>
    </location>
</feature>
<dbReference type="eggNOG" id="arCOG07090">
    <property type="taxonomic scope" value="Archaea"/>
</dbReference>
<keyword evidence="1" id="KW-1133">Transmembrane helix</keyword>
<reference evidence="2 3" key="1">
    <citation type="journal article" date="2005" name="Genome Res.">
        <title>Complete genome sequence of the hyperthermophilic archaeon Thermococcus kodakaraensis KOD1 and comparison with Pyrococcus genomes.</title>
        <authorList>
            <person name="Fukui T."/>
            <person name="Atomi H."/>
            <person name="Kanai T."/>
            <person name="Matsumi R."/>
            <person name="Fujiwara S."/>
            <person name="Imanaka T."/>
        </authorList>
    </citation>
    <scope>NUCLEOTIDE SEQUENCE [LARGE SCALE GENOMIC DNA]</scope>
    <source>
        <strain evidence="3">ATCC BAA-918 / JCM 12380 / KOD1</strain>
    </source>
</reference>
<gene>
    <name evidence="2" type="ordered locus">TK1508</name>
</gene>
<keyword evidence="3" id="KW-1185">Reference proteome</keyword>
<evidence type="ECO:0000313" key="2">
    <source>
        <dbReference type="EMBL" id="BAD85697.1"/>
    </source>
</evidence>
<feature type="transmembrane region" description="Helical" evidence="1">
    <location>
        <begin position="169"/>
        <end position="194"/>
    </location>
</feature>
<evidence type="ECO:0000256" key="1">
    <source>
        <dbReference type="SAM" id="Phobius"/>
    </source>
</evidence>
<organism evidence="2 3">
    <name type="scientific">Thermococcus kodakarensis (strain ATCC BAA-918 / JCM 12380 / KOD1)</name>
    <name type="common">Pyrococcus kodakaraensis (strain KOD1)</name>
    <dbReference type="NCBI Taxonomy" id="69014"/>
    <lineage>
        <taxon>Archaea</taxon>
        <taxon>Methanobacteriati</taxon>
        <taxon>Methanobacteriota</taxon>
        <taxon>Thermococci</taxon>
        <taxon>Thermococcales</taxon>
        <taxon>Thermococcaceae</taxon>
        <taxon>Thermococcus</taxon>
    </lineage>
</organism>